<keyword evidence="3 4" id="KW-0067">ATP-binding</keyword>
<evidence type="ECO:0000313" key="6">
    <source>
        <dbReference type="EMBL" id="MBC8431460.1"/>
    </source>
</evidence>
<proteinExistence type="predicted"/>
<name>A0A8J6P214_9BACT</name>
<protein>
    <submittedName>
        <fullName evidence="6">ATP-grasp domain-containing protein</fullName>
    </submittedName>
</protein>
<organism evidence="6 7">
    <name type="scientific">Candidatus Desulfatibia vada</name>
    <dbReference type="NCBI Taxonomy" id="2841696"/>
    <lineage>
        <taxon>Bacteria</taxon>
        <taxon>Pseudomonadati</taxon>
        <taxon>Thermodesulfobacteriota</taxon>
        <taxon>Desulfobacteria</taxon>
        <taxon>Desulfobacterales</taxon>
        <taxon>Desulfobacterales incertae sedis</taxon>
        <taxon>Candidatus Desulfatibia</taxon>
    </lineage>
</organism>
<dbReference type="GO" id="GO:0005524">
    <property type="term" value="F:ATP binding"/>
    <property type="evidence" value="ECO:0007669"/>
    <property type="project" value="UniProtKB-UniRule"/>
</dbReference>
<dbReference type="EMBL" id="JACNIG010000143">
    <property type="protein sequence ID" value="MBC8431460.1"/>
    <property type="molecule type" value="Genomic_DNA"/>
</dbReference>
<dbReference type="InterPro" id="IPR003806">
    <property type="entry name" value="ATP-grasp_PylC-type"/>
</dbReference>
<dbReference type="GO" id="GO:0005829">
    <property type="term" value="C:cytosol"/>
    <property type="evidence" value="ECO:0007669"/>
    <property type="project" value="TreeGrafter"/>
</dbReference>
<evidence type="ECO:0000256" key="3">
    <source>
        <dbReference type="ARBA" id="ARBA00022840"/>
    </source>
</evidence>
<accession>A0A8J6P214</accession>
<reference evidence="6 7" key="1">
    <citation type="submission" date="2020-08" db="EMBL/GenBank/DDBJ databases">
        <title>Bridging the membrane lipid divide: bacteria of the FCB group superphylum have the potential to synthesize archaeal ether lipids.</title>
        <authorList>
            <person name="Villanueva L."/>
            <person name="Von Meijenfeldt F.A.B."/>
            <person name="Westbye A.B."/>
            <person name="Yadav S."/>
            <person name="Hopmans E.C."/>
            <person name="Dutilh B.E."/>
            <person name="Sinninghe Damste J.S."/>
        </authorList>
    </citation>
    <scope>NUCLEOTIDE SEQUENCE [LARGE SCALE GENOMIC DNA]</scope>
    <source>
        <strain evidence="6">NIOZ-UU17</strain>
    </source>
</reference>
<gene>
    <name evidence="6" type="ORF">H8D96_06030</name>
</gene>
<comment type="caution">
    <text evidence="6">The sequence shown here is derived from an EMBL/GenBank/DDBJ whole genome shotgun (WGS) entry which is preliminary data.</text>
</comment>
<keyword evidence="1" id="KW-0436">Ligase</keyword>
<dbReference type="Gene3D" id="3.30.470.20">
    <property type="entry name" value="ATP-grasp fold, B domain"/>
    <property type="match status" value="1"/>
</dbReference>
<dbReference type="GO" id="GO:0016874">
    <property type="term" value="F:ligase activity"/>
    <property type="evidence" value="ECO:0007669"/>
    <property type="project" value="UniProtKB-KW"/>
</dbReference>
<evidence type="ECO:0000313" key="7">
    <source>
        <dbReference type="Proteomes" id="UP000605201"/>
    </source>
</evidence>
<dbReference type="GO" id="GO:0046872">
    <property type="term" value="F:metal ion binding"/>
    <property type="evidence" value="ECO:0007669"/>
    <property type="project" value="InterPro"/>
</dbReference>
<dbReference type="Proteomes" id="UP000605201">
    <property type="component" value="Unassembled WGS sequence"/>
</dbReference>
<feature type="domain" description="ATP-grasp" evidence="5">
    <location>
        <begin position="137"/>
        <end position="341"/>
    </location>
</feature>
<dbReference type="InterPro" id="IPR011761">
    <property type="entry name" value="ATP-grasp"/>
</dbReference>
<evidence type="ECO:0000256" key="4">
    <source>
        <dbReference type="PROSITE-ProRule" id="PRU00409"/>
    </source>
</evidence>
<sequence>MIKNLYQLKDALSKYQGTWAWVGQRGIDAYTVLDFVPVEAVFCCDFGAEYAGLWAAERLFSVEKNLKRRENWGNRDLEKLWEGSLRKRIERYIDTVNTPIYTVCYRSLAALEKDRRFCVLAPPLELKDLFDDKLRQLQLFSRLGVKTPATLVCRLNETTFAEAGAHLDGPFVVQPPVGSSGENTYFVSSEAAFEGVMDTLDPGQWVKLSKYIPVPSLNGHCIVLRTNSGLRSIAVCPSVQIVGTRGCTNRAEIYCGNDFSAAGRVPEYVIEEICTIMEKVGLYMGSKGFLGIFGMDFLLNGDEVLALEINPRFQGSTMLLSLLQADRGELPLAALHVMQFMGLMEAFSAEFLEQLKRMYRAPYAGAHLIIHSLKDKPFCMEHDLKAGIHTLADNAVEWVRSGTTYRDVESPDEWCILGNLPLQSTEIRHEARLAMIQTNASILDDNLQQLGSYAAAFVKALQSRC</sequence>
<evidence type="ECO:0000256" key="2">
    <source>
        <dbReference type="ARBA" id="ARBA00022741"/>
    </source>
</evidence>
<dbReference type="PROSITE" id="PS50975">
    <property type="entry name" value="ATP_GRASP"/>
    <property type="match status" value="1"/>
</dbReference>
<dbReference type="Pfam" id="PF02655">
    <property type="entry name" value="ATP-grasp_3"/>
    <property type="match status" value="1"/>
</dbReference>
<dbReference type="SUPFAM" id="SSF56059">
    <property type="entry name" value="Glutathione synthetase ATP-binding domain-like"/>
    <property type="match status" value="1"/>
</dbReference>
<evidence type="ECO:0000256" key="1">
    <source>
        <dbReference type="ARBA" id="ARBA00022598"/>
    </source>
</evidence>
<dbReference type="PANTHER" id="PTHR43055:SF1">
    <property type="entry name" value="FORMATE-DEPENDENT PHOSPHORIBOSYLGLYCINAMIDE FORMYLTRANSFERASE"/>
    <property type="match status" value="1"/>
</dbReference>
<dbReference type="PANTHER" id="PTHR43055">
    <property type="entry name" value="FORMATE-DEPENDENT PHOSPHORIBOSYLGLYCINAMIDE FORMYLTRANSFERASE"/>
    <property type="match status" value="1"/>
</dbReference>
<keyword evidence="2 4" id="KW-0547">Nucleotide-binding</keyword>
<dbReference type="AlphaFoldDB" id="A0A8J6P214"/>
<evidence type="ECO:0000259" key="5">
    <source>
        <dbReference type="PROSITE" id="PS50975"/>
    </source>
</evidence>